<dbReference type="GO" id="GO:0003941">
    <property type="term" value="F:L-serine ammonia-lyase activity"/>
    <property type="evidence" value="ECO:0007669"/>
    <property type="project" value="TreeGrafter"/>
</dbReference>
<accession>A0A3N6LYL4</accession>
<comment type="cofactor">
    <cofactor evidence="1">
        <name>pyridoxal 5'-phosphate</name>
        <dbReference type="ChEBI" id="CHEBI:597326"/>
    </cofactor>
</comment>
<name>A0A3N6LYL4_NATCH</name>
<dbReference type="Gene3D" id="3.40.50.1100">
    <property type="match status" value="2"/>
</dbReference>
<sequence>MEPFVSVFDGYRCFSCKSEFDPTLTSYPCPSCGGILDPKYRYDDVAVDRSDWNRRCGSMWQFGELLGVENSADIVSAGEGGTPLVNCPRLANRIGVGRLFLKDEGQNPTNTFKDRGQSAAISVANAHDVGAVGIPSAGNDGQSASFYSARAGIDCEVFMSDQADQLKKDLVKLHGATLHLLEGDISEASAAFEEAKEQGLHSVSTYQTPHKHDGMKTMTFEIASALDWTMPDHVVYPTGSGTGLLGLWKGYRELDELGWLEDSSPPAMTVSQSDGAAPIVRALEAGADEHTPWSNPESIAKGIEIPNPKSSALVIERVRRSGGYGVAVPDEAALDAALEVARTDGVEMSIESAVALAGTIALAEDGEFTEDDDVVVINTGGGCKTPRKLAAALD</sequence>
<evidence type="ECO:0000256" key="3">
    <source>
        <dbReference type="ARBA" id="ARBA00023239"/>
    </source>
</evidence>
<organism evidence="5 6">
    <name type="scientific">Natrarchaeobius chitinivorans</name>
    <dbReference type="NCBI Taxonomy" id="1679083"/>
    <lineage>
        <taxon>Archaea</taxon>
        <taxon>Methanobacteriati</taxon>
        <taxon>Methanobacteriota</taxon>
        <taxon>Stenosarchaea group</taxon>
        <taxon>Halobacteria</taxon>
        <taxon>Halobacteriales</taxon>
        <taxon>Natrialbaceae</taxon>
        <taxon>Natrarchaeobius</taxon>
    </lineage>
</organism>
<dbReference type="AlphaFoldDB" id="A0A3N6LYL4"/>
<keyword evidence="2" id="KW-0663">Pyridoxal phosphate</keyword>
<evidence type="ECO:0000313" key="5">
    <source>
        <dbReference type="EMBL" id="RQG94187.1"/>
    </source>
</evidence>
<dbReference type="GO" id="GO:0004794">
    <property type="term" value="F:threonine deaminase activity"/>
    <property type="evidence" value="ECO:0007669"/>
    <property type="project" value="TreeGrafter"/>
</dbReference>
<dbReference type="Pfam" id="PF00291">
    <property type="entry name" value="PALP"/>
    <property type="match status" value="1"/>
</dbReference>
<dbReference type="GO" id="GO:0009097">
    <property type="term" value="P:isoleucine biosynthetic process"/>
    <property type="evidence" value="ECO:0007669"/>
    <property type="project" value="TreeGrafter"/>
</dbReference>
<evidence type="ECO:0000256" key="1">
    <source>
        <dbReference type="ARBA" id="ARBA00001933"/>
    </source>
</evidence>
<dbReference type="OrthoDB" id="341080at2157"/>
<dbReference type="InterPro" id="IPR050147">
    <property type="entry name" value="Ser/Thr_Dehydratase"/>
</dbReference>
<keyword evidence="6" id="KW-1185">Reference proteome</keyword>
<evidence type="ECO:0000256" key="2">
    <source>
        <dbReference type="ARBA" id="ARBA00022898"/>
    </source>
</evidence>
<proteinExistence type="predicted"/>
<dbReference type="CDD" id="cd01563">
    <property type="entry name" value="Thr-synth_1"/>
    <property type="match status" value="1"/>
</dbReference>
<dbReference type="InterPro" id="IPR001926">
    <property type="entry name" value="TrpB-like_PALP"/>
</dbReference>
<dbReference type="GO" id="GO:0004795">
    <property type="term" value="F:threonine synthase activity"/>
    <property type="evidence" value="ECO:0007669"/>
    <property type="project" value="UniProtKB-EC"/>
</dbReference>
<reference evidence="5 6" key="1">
    <citation type="submission" date="2018-10" db="EMBL/GenBank/DDBJ databases">
        <title>Natrarchaeobius chitinivorans gen. nov., sp. nov., and Natrarchaeobius haloalkaliphilus sp. nov., alkaliphilic, chitin-utilizing haloarchaea from hypersaline alkaline lakes.</title>
        <authorList>
            <person name="Sorokin D.Y."/>
            <person name="Elcheninov A.G."/>
            <person name="Kostrikina N.A."/>
            <person name="Bale N.J."/>
            <person name="Sinninghe Damste J.S."/>
            <person name="Khijniak T.V."/>
            <person name="Kublanov I.V."/>
            <person name="Toshchakov S.V."/>
        </authorList>
    </citation>
    <scope>NUCLEOTIDE SEQUENCE [LARGE SCALE GENOMIC DNA]</scope>
    <source>
        <strain evidence="5 6">AArcht4T</strain>
    </source>
</reference>
<dbReference type="RefSeq" id="WP_124195944.1">
    <property type="nucleotide sequence ID" value="NZ_REGA01000010.1"/>
</dbReference>
<protein>
    <submittedName>
        <fullName evidence="5">Threonine synthase</fullName>
        <ecNumber evidence="5">4.2.3.1</ecNumber>
    </submittedName>
</protein>
<dbReference type="NCBIfam" id="NF006050">
    <property type="entry name" value="PRK08197.1"/>
    <property type="match status" value="1"/>
</dbReference>
<dbReference type="EC" id="4.2.3.1" evidence="5"/>
<dbReference type="PANTHER" id="PTHR48078:SF6">
    <property type="entry name" value="L-THREONINE DEHYDRATASE CATABOLIC TDCB"/>
    <property type="match status" value="1"/>
</dbReference>
<dbReference type="InterPro" id="IPR036052">
    <property type="entry name" value="TrpB-like_PALP_sf"/>
</dbReference>
<dbReference type="GO" id="GO:0006567">
    <property type="term" value="P:L-threonine catabolic process"/>
    <property type="evidence" value="ECO:0007669"/>
    <property type="project" value="TreeGrafter"/>
</dbReference>
<dbReference type="SUPFAM" id="SSF53686">
    <property type="entry name" value="Tryptophan synthase beta subunit-like PLP-dependent enzymes"/>
    <property type="match status" value="1"/>
</dbReference>
<feature type="domain" description="Tryptophan synthase beta chain-like PALP" evidence="4">
    <location>
        <begin position="76"/>
        <end position="380"/>
    </location>
</feature>
<evidence type="ECO:0000259" key="4">
    <source>
        <dbReference type="Pfam" id="PF00291"/>
    </source>
</evidence>
<dbReference type="PANTHER" id="PTHR48078">
    <property type="entry name" value="THREONINE DEHYDRATASE, MITOCHONDRIAL-RELATED"/>
    <property type="match status" value="1"/>
</dbReference>
<dbReference type="Proteomes" id="UP000282323">
    <property type="component" value="Unassembled WGS sequence"/>
</dbReference>
<dbReference type="GO" id="GO:0006565">
    <property type="term" value="P:L-serine catabolic process"/>
    <property type="evidence" value="ECO:0007669"/>
    <property type="project" value="TreeGrafter"/>
</dbReference>
<keyword evidence="3 5" id="KW-0456">Lyase</keyword>
<comment type="caution">
    <text evidence="5">The sequence shown here is derived from an EMBL/GenBank/DDBJ whole genome shotgun (WGS) entry which is preliminary data.</text>
</comment>
<evidence type="ECO:0000313" key="6">
    <source>
        <dbReference type="Proteomes" id="UP000282323"/>
    </source>
</evidence>
<dbReference type="EMBL" id="REGA01000010">
    <property type="protein sequence ID" value="RQG94187.1"/>
    <property type="molecule type" value="Genomic_DNA"/>
</dbReference>
<gene>
    <name evidence="5" type="ORF">EA473_12480</name>
</gene>